<dbReference type="Proteomes" id="UP000540506">
    <property type="component" value="Unassembled WGS sequence"/>
</dbReference>
<comment type="caution">
    <text evidence="1">The sequence shown here is derived from an EMBL/GenBank/DDBJ whole genome shotgun (WGS) entry which is preliminary data.</text>
</comment>
<dbReference type="RefSeq" id="WP_184944004.1">
    <property type="nucleotide sequence ID" value="NZ_JACHJV010000002.1"/>
</dbReference>
<evidence type="ECO:0000313" key="2">
    <source>
        <dbReference type="Proteomes" id="UP000540506"/>
    </source>
</evidence>
<dbReference type="AlphaFoldDB" id="A0A7W7R8U4"/>
<accession>A0A7W7R8U4</accession>
<organism evidence="1 2">
    <name type="scientific">Kitasatospora kifunensis</name>
    <name type="common">Streptomyces kifunensis</name>
    <dbReference type="NCBI Taxonomy" id="58351"/>
    <lineage>
        <taxon>Bacteria</taxon>
        <taxon>Bacillati</taxon>
        <taxon>Actinomycetota</taxon>
        <taxon>Actinomycetes</taxon>
        <taxon>Kitasatosporales</taxon>
        <taxon>Streptomycetaceae</taxon>
        <taxon>Kitasatospora</taxon>
    </lineage>
</organism>
<evidence type="ECO:0000313" key="1">
    <source>
        <dbReference type="EMBL" id="MBB4927565.1"/>
    </source>
</evidence>
<reference evidence="1 2" key="1">
    <citation type="submission" date="2020-08" db="EMBL/GenBank/DDBJ databases">
        <title>Sequencing the genomes of 1000 actinobacteria strains.</title>
        <authorList>
            <person name="Klenk H.-P."/>
        </authorList>
    </citation>
    <scope>NUCLEOTIDE SEQUENCE [LARGE SCALE GENOMIC DNA]</scope>
    <source>
        <strain evidence="1 2">DSM 41654</strain>
    </source>
</reference>
<name>A0A7W7R8U4_KITKI</name>
<dbReference type="EMBL" id="JACHJV010000002">
    <property type="protein sequence ID" value="MBB4927565.1"/>
    <property type="molecule type" value="Genomic_DNA"/>
</dbReference>
<proteinExistence type="predicted"/>
<sequence>MTPEALLSLLREHWDEVSAALGEQGRALLLTRLRSLAEARGDERATKRALHGVKLALFPLPLEHPVRLALDGTRLVAADSHPAPQAARELLDWLATSIDLAPQPTSVSDDPSAVIIADAQRRLLAAPALGTTEVESLQISGNGLIRLLDAAGEPRFPAFQFATDGSPLPVVTRINGLLLAERDPWGAADWWLAGNSWLGGTPAQLLGLVSDELLTAAALALTEGD</sequence>
<protein>
    <submittedName>
        <fullName evidence="1">Uncharacterized protein</fullName>
    </submittedName>
</protein>
<keyword evidence="2" id="KW-1185">Reference proteome</keyword>
<gene>
    <name evidence="1" type="ORF">FHR34_006660</name>
</gene>